<dbReference type="InterPro" id="IPR036775">
    <property type="entry name" value="DNA_pol_Y-fam_lit_finger_sf"/>
</dbReference>
<dbReference type="GO" id="GO:0005829">
    <property type="term" value="C:cytosol"/>
    <property type="evidence" value="ECO:0007669"/>
    <property type="project" value="TreeGrafter"/>
</dbReference>
<dbReference type="AlphaFoldDB" id="R6TH37"/>
<comment type="similarity">
    <text evidence="1">Belongs to the DNA polymerase type-Y family.</text>
</comment>
<evidence type="ECO:0000256" key="1">
    <source>
        <dbReference type="ARBA" id="ARBA00010945"/>
    </source>
</evidence>
<dbReference type="Gene3D" id="3.30.1490.100">
    <property type="entry name" value="DNA polymerase, Y-family, little finger domain"/>
    <property type="match status" value="1"/>
</dbReference>
<dbReference type="SUPFAM" id="SSF100879">
    <property type="entry name" value="Lesion bypass DNA polymerase (Y-family), little finger domain"/>
    <property type="match status" value="1"/>
</dbReference>
<evidence type="ECO:0000259" key="3">
    <source>
        <dbReference type="Pfam" id="PF21999"/>
    </source>
</evidence>
<dbReference type="InterPro" id="IPR043502">
    <property type="entry name" value="DNA/RNA_pol_sf"/>
</dbReference>
<feature type="domain" description="DNA polymerase IV/DNA polymerase iota-like thumb" evidence="3">
    <location>
        <begin position="28"/>
        <end position="76"/>
    </location>
</feature>
<organism evidence="4 5">
    <name type="scientific">Candidatus Colimorpha enterica</name>
    <dbReference type="NCBI Taxonomy" id="3083063"/>
    <lineage>
        <taxon>Bacteria</taxon>
        <taxon>Pseudomonadati</taxon>
        <taxon>Bacteroidota</taxon>
        <taxon>Bacteroidia</taxon>
        <taxon>Bacteroidales</taxon>
        <taxon>Candidatus Colimorpha</taxon>
    </lineage>
</organism>
<dbReference type="GO" id="GO:0003887">
    <property type="term" value="F:DNA-directed DNA polymerase activity"/>
    <property type="evidence" value="ECO:0007669"/>
    <property type="project" value="InterPro"/>
</dbReference>
<dbReference type="InterPro" id="IPR053848">
    <property type="entry name" value="IMS_HHH_1"/>
</dbReference>
<protein>
    <submittedName>
        <fullName evidence="4">DNA polymerase IV 2</fullName>
    </submittedName>
</protein>
<dbReference type="GO" id="GO:0042276">
    <property type="term" value="P:error-prone translesion synthesis"/>
    <property type="evidence" value="ECO:0007669"/>
    <property type="project" value="TreeGrafter"/>
</dbReference>
<dbReference type="Pfam" id="PF11799">
    <property type="entry name" value="IMS_C"/>
    <property type="match status" value="1"/>
</dbReference>
<dbReference type="STRING" id="1263015.BN580_00059"/>
<feature type="domain" description="DNA polymerase Y-family little finger" evidence="2">
    <location>
        <begin position="90"/>
        <end position="200"/>
    </location>
</feature>
<dbReference type="Proteomes" id="UP000017938">
    <property type="component" value="Unassembled WGS sequence"/>
</dbReference>
<comment type="caution">
    <text evidence="4">The sequence shown here is derived from an EMBL/GenBank/DDBJ whole genome shotgun (WGS) entry which is preliminary data.</text>
</comment>
<dbReference type="GO" id="GO:0003684">
    <property type="term" value="F:damaged DNA binding"/>
    <property type="evidence" value="ECO:0007669"/>
    <property type="project" value="InterPro"/>
</dbReference>
<dbReference type="PANTHER" id="PTHR11076:SF35">
    <property type="entry name" value="DNA REPAIR PROTEIN HOMOLOG YOBH"/>
    <property type="match status" value="1"/>
</dbReference>
<name>R6TH37_9BACT</name>
<dbReference type="SUPFAM" id="SSF56672">
    <property type="entry name" value="DNA/RNA polymerases"/>
    <property type="match status" value="1"/>
</dbReference>
<dbReference type="GO" id="GO:0006281">
    <property type="term" value="P:DNA repair"/>
    <property type="evidence" value="ECO:0007669"/>
    <property type="project" value="InterPro"/>
</dbReference>
<accession>R6TH37</accession>
<dbReference type="Gene3D" id="1.10.150.20">
    <property type="entry name" value="5' to 3' exonuclease, C-terminal subdomain"/>
    <property type="match status" value="1"/>
</dbReference>
<dbReference type="InterPro" id="IPR050116">
    <property type="entry name" value="DNA_polymerase-Y"/>
</dbReference>
<evidence type="ECO:0000313" key="5">
    <source>
        <dbReference type="Proteomes" id="UP000017938"/>
    </source>
</evidence>
<proteinExistence type="inferred from homology"/>
<reference evidence="4" key="1">
    <citation type="submission" date="2012-11" db="EMBL/GenBank/DDBJ databases">
        <title>Dependencies among metagenomic species, viruses, plasmids and units of genetic variation.</title>
        <authorList>
            <person name="Nielsen H.B."/>
            <person name="Almeida M."/>
            <person name="Juncker A.S."/>
            <person name="Rasmussen S."/>
            <person name="Li J."/>
            <person name="Sunagawa S."/>
            <person name="Plichta D."/>
            <person name="Gautier L."/>
            <person name="Le Chatelier E."/>
            <person name="Peletier E."/>
            <person name="Bonde I."/>
            <person name="Nielsen T."/>
            <person name="Manichanh C."/>
            <person name="Arumugam M."/>
            <person name="Batto J."/>
            <person name="Santos M.B.Q.D."/>
            <person name="Blom N."/>
            <person name="Borruel N."/>
            <person name="Burgdorf K.S."/>
            <person name="Boumezbeur F."/>
            <person name="Casellas F."/>
            <person name="Dore J."/>
            <person name="Guarner F."/>
            <person name="Hansen T."/>
            <person name="Hildebrand F."/>
            <person name="Kaas R.S."/>
            <person name="Kennedy S."/>
            <person name="Kristiansen K."/>
            <person name="Kultima J.R."/>
            <person name="Leonard P."/>
            <person name="Levenez F."/>
            <person name="Lund O."/>
            <person name="Moumen B."/>
            <person name="Le Paslier D."/>
            <person name="Pons N."/>
            <person name="Pedersen O."/>
            <person name="Prifti E."/>
            <person name="Qin J."/>
            <person name="Raes J."/>
            <person name="Tap J."/>
            <person name="Tims S."/>
            <person name="Ussery D.W."/>
            <person name="Yamada T."/>
            <person name="MetaHit consortium"/>
            <person name="Renault P."/>
            <person name="Sicheritz-Ponten T."/>
            <person name="Bork P."/>
            <person name="Wang J."/>
            <person name="Brunak S."/>
            <person name="Ehrlich S.D."/>
        </authorList>
    </citation>
    <scope>NUCLEOTIDE SEQUENCE [LARGE SCALE GENOMIC DNA]</scope>
</reference>
<evidence type="ECO:0000259" key="2">
    <source>
        <dbReference type="Pfam" id="PF11799"/>
    </source>
</evidence>
<sequence length="256" mass="28871">MKKPDAITVIPKESFKEKIWDLPATDMLGVGRATEKKLSSVGIRTIGQLAQFPVDFFQRKLGKCGVDLWRFANGMDDSQVTVRDIEAPDKTVGHGMTALQDLENDAEVWKFILELCQDIGHRLYVFNKKATGIAIAVRDNQLFTKQWQCGLPVPTQSPSCIAKEAFSLFTRSYDWRNPIRSLTVRAINLTSLDTPCQLDMFSDPIRVAKAESLDKAIEELRYRFGKKIIRNACLLDNPKMSPHDNPDIIMPTGVPM</sequence>
<dbReference type="EMBL" id="CBFW010000124">
    <property type="protein sequence ID" value="CDC72758.1"/>
    <property type="molecule type" value="Genomic_DNA"/>
</dbReference>
<gene>
    <name evidence="4" type="ORF">BN580_00059</name>
</gene>
<dbReference type="InterPro" id="IPR017961">
    <property type="entry name" value="DNA_pol_Y-fam_little_finger"/>
</dbReference>
<dbReference type="Pfam" id="PF21999">
    <property type="entry name" value="IMS_HHH_1"/>
    <property type="match status" value="1"/>
</dbReference>
<evidence type="ECO:0000313" key="4">
    <source>
        <dbReference type="EMBL" id="CDC72758.1"/>
    </source>
</evidence>
<dbReference type="PANTHER" id="PTHR11076">
    <property type="entry name" value="DNA REPAIR POLYMERASE UMUC / TRANSFERASE FAMILY MEMBER"/>
    <property type="match status" value="1"/>
</dbReference>
<dbReference type="GO" id="GO:0009432">
    <property type="term" value="P:SOS response"/>
    <property type="evidence" value="ECO:0007669"/>
    <property type="project" value="TreeGrafter"/>
</dbReference>